<dbReference type="EMBL" id="WHUW01000024">
    <property type="protein sequence ID" value="KAF8435677.1"/>
    <property type="molecule type" value="Genomic_DNA"/>
</dbReference>
<dbReference type="PROSITE" id="PS50103">
    <property type="entry name" value="ZF_C3H1"/>
    <property type="match status" value="1"/>
</dbReference>
<keyword evidence="1" id="KW-0863">Zinc-finger</keyword>
<evidence type="ECO:0000256" key="1">
    <source>
        <dbReference type="PROSITE-ProRule" id="PRU00723"/>
    </source>
</evidence>
<feature type="region of interest" description="Disordered" evidence="2">
    <location>
        <begin position="276"/>
        <end position="302"/>
    </location>
</feature>
<comment type="caution">
    <text evidence="4">The sequence shown here is derived from an EMBL/GenBank/DDBJ whole genome shotgun (WGS) entry which is preliminary data.</text>
</comment>
<proteinExistence type="predicted"/>
<evidence type="ECO:0000313" key="5">
    <source>
        <dbReference type="Proteomes" id="UP001194468"/>
    </source>
</evidence>
<dbReference type="GO" id="GO:0008270">
    <property type="term" value="F:zinc ion binding"/>
    <property type="evidence" value="ECO:0007669"/>
    <property type="project" value="UniProtKB-KW"/>
</dbReference>
<keyword evidence="1" id="KW-0862">Zinc</keyword>
<evidence type="ECO:0000313" key="4">
    <source>
        <dbReference type="EMBL" id="KAF8435677.1"/>
    </source>
</evidence>
<evidence type="ECO:0000259" key="3">
    <source>
        <dbReference type="PROSITE" id="PS50103"/>
    </source>
</evidence>
<keyword evidence="5" id="KW-1185">Reference proteome</keyword>
<protein>
    <recommendedName>
        <fullName evidence="3">C3H1-type domain-containing protein</fullName>
    </recommendedName>
</protein>
<dbReference type="InterPro" id="IPR000571">
    <property type="entry name" value="Znf_CCCH"/>
</dbReference>
<sequence length="362" mass="41433">MSDHSTQTLSSREAPRDFGFNAQKTAYRRGERSKAESIRPCSPRGSPRLERSSPFLSDDGRNSRSGLPSIHDSLHQPRARSPSDQEDRISQKRKKPLVDESKFPWEPAGSIAKRSLPPDIQQIIDLIDNWSNDPSYVVRKIMRAPGCPDFPEDQWSNIVKGLPVDLEKVLGAYHPPSRSKVVQTHGDWIVAFGKTVQAVAFAFPHRRREYTQYQNHISQLFASVQPSFHSKVVQYDKAVRLKAANQIFLRLTNYAEYEELRIIHLNPLGMGSHSGEWLPERSRRGEKGAGHSPSRPEPCHKWNRGACTKSAEECNYEHCCDRRTVGCHRRMNIELNEVVARALKFRRKFVWASVRNPFRATD</sequence>
<evidence type="ECO:0000256" key="2">
    <source>
        <dbReference type="SAM" id="MobiDB-lite"/>
    </source>
</evidence>
<feature type="compositionally biased region" description="Basic and acidic residues" evidence="2">
    <location>
        <begin position="278"/>
        <end position="289"/>
    </location>
</feature>
<feature type="domain" description="C3H1-type" evidence="3">
    <location>
        <begin position="293"/>
        <end position="321"/>
    </location>
</feature>
<feature type="region of interest" description="Disordered" evidence="2">
    <location>
        <begin position="1"/>
        <end position="110"/>
    </location>
</feature>
<name>A0AAD4BN64_BOLED</name>
<reference evidence="4" key="2">
    <citation type="journal article" date="2020" name="Nat. Commun.">
        <title>Large-scale genome sequencing of mycorrhizal fungi provides insights into the early evolution of symbiotic traits.</title>
        <authorList>
            <person name="Miyauchi S."/>
            <person name="Kiss E."/>
            <person name="Kuo A."/>
            <person name="Drula E."/>
            <person name="Kohler A."/>
            <person name="Sanchez-Garcia M."/>
            <person name="Morin E."/>
            <person name="Andreopoulos B."/>
            <person name="Barry K.W."/>
            <person name="Bonito G."/>
            <person name="Buee M."/>
            <person name="Carver A."/>
            <person name="Chen C."/>
            <person name="Cichocki N."/>
            <person name="Clum A."/>
            <person name="Culley D."/>
            <person name="Crous P.W."/>
            <person name="Fauchery L."/>
            <person name="Girlanda M."/>
            <person name="Hayes R.D."/>
            <person name="Keri Z."/>
            <person name="LaButti K."/>
            <person name="Lipzen A."/>
            <person name="Lombard V."/>
            <person name="Magnuson J."/>
            <person name="Maillard F."/>
            <person name="Murat C."/>
            <person name="Nolan M."/>
            <person name="Ohm R.A."/>
            <person name="Pangilinan J."/>
            <person name="Pereira M.F."/>
            <person name="Perotto S."/>
            <person name="Peter M."/>
            <person name="Pfister S."/>
            <person name="Riley R."/>
            <person name="Sitrit Y."/>
            <person name="Stielow J.B."/>
            <person name="Szollosi G."/>
            <person name="Zifcakova L."/>
            <person name="Stursova M."/>
            <person name="Spatafora J.W."/>
            <person name="Tedersoo L."/>
            <person name="Vaario L.M."/>
            <person name="Yamada A."/>
            <person name="Yan M."/>
            <person name="Wang P."/>
            <person name="Xu J."/>
            <person name="Bruns T."/>
            <person name="Baldrian P."/>
            <person name="Vilgalys R."/>
            <person name="Dunand C."/>
            <person name="Henrissat B."/>
            <person name="Grigoriev I.V."/>
            <person name="Hibbett D."/>
            <person name="Nagy L.G."/>
            <person name="Martin F.M."/>
        </authorList>
    </citation>
    <scope>NUCLEOTIDE SEQUENCE</scope>
    <source>
        <strain evidence="4">BED1</strain>
    </source>
</reference>
<keyword evidence="1" id="KW-0479">Metal-binding</keyword>
<feature type="compositionally biased region" description="Basic and acidic residues" evidence="2">
    <location>
        <begin position="28"/>
        <end position="37"/>
    </location>
</feature>
<organism evidence="4 5">
    <name type="scientific">Boletus edulis BED1</name>
    <dbReference type="NCBI Taxonomy" id="1328754"/>
    <lineage>
        <taxon>Eukaryota</taxon>
        <taxon>Fungi</taxon>
        <taxon>Dikarya</taxon>
        <taxon>Basidiomycota</taxon>
        <taxon>Agaricomycotina</taxon>
        <taxon>Agaricomycetes</taxon>
        <taxon>Agaricomycetidae</taxon>
        <taxon>Boletales</taxon>
        <taxon>Boletineae</taxon>
        <taxon>Boletaceae</taxon>
        <taxon>Boletoideae</taxon>
        <taxon>Boletus</taxon>
    </lineage>
</organism>
<feature type="compositionally biased region" description="Polar residues" evidence="2">
    <location>
        <begin position="1"/>
        <end position="11"/>
    </location>
</feature>
<dbReference type="AlphaFoldDB" id="A0AAD4BN64"/>
<reference evidence="4" key="1">
    <citation type="submission" date="2019-10" db="EMBL/GenBank/DDBJ databases">
        <authorList>
            <consortium name="DOE Joint Genome Institute"/>
            <person name="Kuo A."/>
            <person name="Miyauchi S."/>
            <person name="Kiss E."/>
            <person name="Drula E."/>
            <person name="Kohler A."/>
            <person name="Sanchez-Garcia M."/>
            <person name="Andreopoulos B."/>
            <person name="Barry K.W."/>
            <person name="Bonito G."/>
            <person name="Buee M."/>
            <person name="Carver A."/>
            <person name="Chen C."/>
            <person name="Cichocki N."/>
            <person name="Clum A."/>
            <person name="Culley D."/>
            <person name="Crous P.W."/>
            <person name="Fauchery L."/>
            <person name="Girlanda M."/>
            <person name="Hayes R."/>
            <person name="Keri Z."/>
            <person name="LaButti K."/>
            <person name="Lipzen A."/>
            <person name="Lombard V."/>
            <person name="Magnuson J."/>
            <person name="Maillard F."/>
            <person name="Morin E."/>
            <person name="Murat C."/>
            <person name="Nolan M."/>
            <person name="Ohm R."/>
            <person name="Pangilinan J."/>
            <person name="Pereira M."/>
            <person name="Perotto S."/>
            <person name="Peter M."/>
            <person name="Riley R."/>
            <person name="Sitrit Y."/>
            <person name="Stielow B."/>
            <person name="Szollosi G."/>
            <person name="Zifcakova L."/>
            <person name="Stursova M."/>
            <person name="Spatafora J.W."/>
            <person name="Tedersoo L."/>
            <person name="Vaario L.-M."/>
            <person name="Yamada A."/>
            <person name="Yan M."/>
            <person name="Wang P."/>
            <person name="Xu J."/>
            <person name="Bruns T."/>
            <person name="Baldrian P."/>
            <person name="Vilgalys R."/>
            <person name="Henrissat B."/>
            <person name="Grigoriev I.V."/>
            <person name="Hibbett D."/>
            <person name="Nagy L.G."/>
            <person name="Martin F.M."/>
        </authorList>
    </citation>
    <scope>NUCLEOTIDE SEQUENCE</scope>
    <source>
        <strain evidence="4">BED1</strain>
    </source>
</reference>
<accession>A0AAD4BN64</accession>
<feature type="compositionally biased region" description="Basic and acidic residues" evidence="2">
    <location>
        <begin position="81"/>
        <end position="103"/>
    </location>
</feature>
<gene>
    <name evidence="4" type="ORF">L210DRAFT_2502372</name>
</gene>
<feature type="zinc finger region" description="C3H1-type" evidence="1">
    <location>
        <begin position="293"/>
        <end position="321"/>
    </location>
</feature>
<dbReference type="Proteomes" id="UP001194468">
    <property type="component" value="Unassembled WGS sequence"/>
</dbReference>